<organism evidence="1 2">
    <name type="scientific">Silvanigrella paludirubra</name>
    <dbReference type="NCBI Taxonomy" id="2499159"/>
    <lineage>
        <taxon>Bacteria</taxon>
        <taxon>Pseudomonadati</taxon>
        <taxon>Bdellovibrionota</taxon>
        <taxon>Oligoflexia</taxon>
        <taxon>Silvanigrellales</taxon>
        <taxon>Silvanigrellaceae</taxon>
        <taxon>Silvanigrella</taxon>
    </lineage>
</organism>
<dbReference type="RefSeq" id="WP_153418068.1">
    <property type="nucleotide sequence ID" value="NZ_WFLM01000001.1"/>
</dbReference>
<accession>A0A6N6VVQ5</accession>
<sequence>MKNIKKRKFISNLVKGFGTTSMGITINSYVESDNDILKKFMKISESLTGENELDLELGKKYLEHLIIANKQNKRKIIELYSYNHNQIPESRRDLKKLSKEILISWFTGIVKVNGISRLVTYTGSHTWTKLKGMKPQGFCGGKFGYWSKKPKLS</sequence>
<reference evidence="1 2" key="1">
    <citation type="submission" date="2019-10" db="EMBL/GenBank/DDBJ databases">
        <title>New species of Slilvanegrellaceae.</title>
        <authorList>
            <person name="Pitt A."/>
            <person name="Hahn M.W."/>
        </authorList>
    </citation>
    <scope>NUCLEOTIDE SEQUENCE [LARGE SCALE GENOMIC DNA]</scope>
    <source>
        <strain evidence="1 2">SP-Ram-0.45-NSY-1</strain>
    </source>
</reference>
<protein>
    <submittedName>
        <fullName evidence="1">Uncharacterized protein</fullName>
    </submittedName>
</protein>
<proteinExistence type="predicted"/>
<dbReference type="AlphaFoldDB" id="A0A6N6VVQ5"/>
<dbReference type="Pfam" id="PF12318">
    <property type="entry name" value="FAD-SLDH"/>
    <property type="match status" value="1"/>
</dbReference>
<dbReference type="OrthoDB" id="8478903at2"/>
<name>A0A6N6VVQ5_9BACT</name>
<evidence type="ECO:0000313" key="2">
    <source>
        <dbReference type="Proteomes" id="UP000437748"/>
    </source>
</evidence>
<comment type="caution">
    <text evidence="1">The sequence shown here is derived from an EMBL/GenBank/DDBJ whole genome shotgun (WGS) entry which is preliminary data.</text>
</comment>
<evidence type="ECO:0000313" key="1">
    <source>
        <dbReference type="EMBL" id="KAB8040553.1"/>
    </source>
</evidence>
<gene>
    <name evidence="1" type="ORF">GCL60_01145</name>
</gene>
<dbReference type="Proteomes" id="UP000437748">
    <property type="component" value="Unassembled WGS sequence"/>
</dbReference>
<dbReference type="EMBL" id="WFLM01000001">
    <property type="protein sequence ID" value="KAB8040553.1"/>
    <property type="molecule type" value="Genomic_DNA"/>
</dbReference>
<keyword evidence="2" id="KW-1185">Reference proteome</keyword>
<dbReference type="InterPro" id="IPR024651">
    <property type="entry name" value="FAD-SLDH_ssu"/>
</dbReference>